<feature type="region of interest" description="Disordered" evidence="1">
    <location>
        <begin position="543"/>
        <end position="563"/>
    </location>
</feature>
<protein>
    <submittedName>
        <fullName evidence="2">Creatine kinase B-type</fullName>
    </submittedName>
</protein>
<reference evidence="2 3" key="1">
    <citation type="submission" date="2024-02" db="EMBL/GenBank/DDBJ databases">
        <authorList>
            <person name="Chen Y."/>
            <person name="Shah S."/>
            <person name="Dougan E. K."/>
            <person name="Thang M."/>
            <person name="Chan C."/>
        </authorList>
    </citation>
    <scope>NUCLEOTIDE SEQUENCE [LARGE SCALE GENOMIC DNA]</scope>
</reference>
<sequence>MAELLRRRLAGAGGGVVVRDLVLALALAGQEVRGRLGGGGGAGAEEQSLPYGKHSEQYGHIVDEGYATDHTIVRVYDIALAFVLLDDAVMGREQLFSFLLFAALSELFAGAPSHAMKNDAGFVLWHLAIFVNDSSCEVAFLSGVTRKHMDCTVLSISLVAAMEDVFDSLFVLEADVFVVLVGSVAVVPVLGIEICIVGAAPYGAEGVTKEVEERVDDKVSCCVKNDWPNLNVRSCLNRQQQKTLNNSASSALAWQPAQSPESRNIVQEMLALLELLLQLREVLASAAQDGSLGRALAVPAEPEMADDEKEILRLQLESSLERGALAAALAEETEVIERDLEEVRPAAKLFLSQRNGLRMQSMLVQSLRDGALDAALQAVFSEQDQEDTRTIIAEQDLGITEDTEVECLRVRLAHQLQTSMMDGSLDAALAELTVESLDELRQRAASLLQSSFDNGQLQFVLSSRATEAAEAESLLALRSQAASQLLTALNDGSLEKALENTRSQDELRDRRLESLRHKVAGTLENALMDGSLQAALWNKEARKRDKEIVEDTKPSSEKHEGDVDALRQKAAVLLTTSCADDGSLEAALSSKASRDLEGIRNEVATLLEAATNDGSLEMAVKAVAGARSTEDEIESVRKKIAFRLQQSASDGTLGAALLTASRPESSEDLLFRMGQQLSEAFLDGTLEAALEATRSGDVPPARDNDDNMDHLKSMVAESLSSAFWDGSLEAALEASGSPPREQELGSQSTGKACAATIRASQDLLGRDNADQGRIGKLLEGIEASEREILARSQQMAMLQASLELAWDKQQLALEREEANKRSLLALTEESRTLRER</sequence>
<name>A0ABP0MCI2_9DINO</name>
<dbReference type="GO" id="GO:0016301">
    <property type="term" value="F:kinase activity"/>
    <property type="evidence" value="ECO:0007669"/>
    <property type="project" value="UniProtKB-KW"/>
</dbReference>
<dbReference type="Proteomes" id="UP001642464">
    <property type="component" value="Unassembled WGS sequence"/>
</dbReference>
<accession>A0ABP0MCI2</accession>
<organism evidence="2 3">
    <name type="scientific">Durusdinium trenchii</name>
    <dbReference type="NCBI Taxonomy" id="1381693"/>
    <lineage>
        <taxon>Eukaryota</taxon>
        <taxon>Sar</taxon>
        <taxon>Alveolata</taxon>
        <taxon>Dinophyceae</taxon>
        <taxon>Suessiales</taxon>
        <taxon>Symbiodiniaceae</taxon>
        <taxon>Durusdinium</taxon>
    </lineage>
</organism>
<evidence type="ECO:0000313" key="2">
    <source>
        <dbReference type="EMBL" id="CAK9049199.1"/>
    </source>
</evidence>
<evidence type="ECO:0000256" key="1">
    <source>
        <dbReference type="SAM" id="MobiDB-lite"/>
    </source>
</evidence>
<evidence type="ECO:0000313" key="3">
    <source>
        <dbReference type="Proteomes" id="UP001642464"/>
    </source>
</evidence>
<keyword evidence="2" id="KW-0808">Transferase</keyword>
<proteinExistence type="predicted"/>
<keyword evidence="3" id="KW-1185">Reference proteome</keyword>
<comment type="caution">
    <text evidence="2">The sequence shown here is derived from an EMBL/GenBank/DDBJ whole genome shotgun (WGS) entry which is preliminary data.</text>
</comment>
<gene>
    <name evidence="2" type="ORF">SCF082_LOCUS27291</name>
</gene>
<keyword evidence="2" id="KW-0418">Kinase</keyword>
<dbReference type="EMBL" id="CAXAMM010021068">
    <property type="protein sequence ID" value="CAK9049199.1"/>
    <property type="molecule type" value="Genomic_DNA"/>
</dbReference>